<gene>
    <name evidence="1" type="ORF">E2R66_13300</name>
</gene>
<dbReference type="RefSeq" id="WP_133231594.1">
    <property type="nucleotide sequence ID" value="NZ_SOZE01000012.1"/>
</dbReference>
<keyword evidence="2" id="KW-1185">Reference proteome</keyword>
<accession>A0A4Y8SDP9</accession>
<evidence type="ECO:0000313" key="1">
    <source>
        <dbReference type="EMBL" id="TFF37058.1"/>
    </source>
</evidence>
<dbReference type="Proteomes" id="UP000297540">
    <property type="component" value="Unassembled WGS sequence"/>
</dbReference>
<organism evidence="1 2">
    <name type="scientific">Mucilaginibacter psychrotolerans</name>
    <dbReference type="NCBI Taxonomy" id="1524096"/>
    <lineage>
        <taxon>Bacteria</taxon>
        <taxon>Pseudomonadati</taxon>
        <taxon>Bacteroidota</taxon>
        <taxon>Sphingobacteriia</taxon>
        <taxon>Sphingobacteriales</taxon>
        <taxon>Sphingobacteriaceae</taxon>
        <taxon>Mucilaginibacter</taxon>
    </lineage>
</organism>
<comment type="caution">
    <text evidence="1">The sequence shown here is derived from an EMBL/GenBank/DDBJ whole genome shotgun (WGS) entry which is preliminary data.</text>
</comment>
<dbReference type="AlphaFoldDB" id="A0A4Y8SDP9"/>
<dbReference type="OrthoDB" id="710556at2"/>
<sequence length="135" mass="15345">MIKAEETTGLMVMVSPVLWTSDYAGKLGLIEFADYSRDEIWVGFEDEEELCFSSKTLFILKPPKELKALAENRNGALWQPVPQNLQAIAWLQNTGSAKQLKKAFELLQDDPELHRWATVRLNEAVDLDPARKIGR</sequence>
<reference evidence="1 2" key="1">
    <citation type="journal article" date="2017" name="Int. J. Syst. Evol. Microbiol.">
        <title>Mucilaginibacterpsychrotolerans sp. nov., isolated from peatlands.</title>
        <authorList>
            <person name="Deng Y."/>
            <person name="Shen L."/>
            <person name="Xu B."/>
            <person name="Liu Y."/>
            <person name="Gu Z."/>
            <person name="Liu H."/>
            <person name="Zhou Y."/>
        </authorList>
    </citation>
    <scope>NUCLEOTIDE SEQUENCE [LARGE SCALE GENOMIC DNA]</scope>
    <source>
        <strain evidence="1 2">NH7-4</strain>
    </source>
</reference>
<protein>
    <submittedName>
        <fullName evidence="1">Uncharacterized protein</fullName>
    </submittedName>
</protein>
<proteinExistence type="predicted"/>
<evidence type="ECO:0000313" key="2">
    <source>
        <dbReference type="Proteomes" id="UP000297540"/>
    </source>
</evidence>
<dbReference type="EMBL" id="SOZE01000012">
    <property type="protein sequence ID" value="TFF37058.1"/>
    <property type="molecule type" value="Genomic_DNA"/>
</dbReference>
<name>A0A4Y8SDP9_9SPHI</name>